<evidence type="ECO:0000313" key="3">
    <source>
        <dbReference type="Proteomes" id="UP001501166"/>
    </source>
</evidence>
<evidence type="ECO:0000259" key="1">
    <source>
        <dbReference type="Pfam" id="PF14134"/>
    </source>
</evidence>
<dbReference type="RefSeq" id="WP_343756775.1">
    <property type="nucleotide sequence ID" value="NZ_BAAACW010000157.1"/>
</dbReference>
<dbReference type="InterPro" id="IPR029044">
    <property type="entry name" value="Nucleotide-diphossugar_trans"/>
</dbReference>
<keyword evidence="3" id="KW-1185">Reference proteome</keyword>
<gene>
    <name evidence="2" type="ORF">GCM10008932_22960</name>
</gene>
<dbReference type="Pfam" id="PF14134">
    <property type="entry name" value="DUF4301"/>
    <property type="match status" value="1"/>
</dbReference>
<protein>
    <submittedName>
        <fullName evidence="2">DUF4301 family protein</fullName>
    </submittedName>
</protein>
<reference evidence="3" key="1">
    <citation type="journal article" date="2019" name="Int. J. Syst. Evol. Microbiol.">
        <title>The Global Catalogue of Microorganisms (GCM) 10K type strain sequencing project: providing services to taxonomists for standard genome sequencing and annotation.</title>
        <authorList>
            <consortium name="The Broad Institute Genomics Platform"/>
            <consortium name="The Broad Institute Genome Sequencing Center for Infectious Disease"/>
            <person name="Wu L."/>
            <person name="Ma J."/>
        </authorList>
    </citation>
    <scope>NUCLEOTIDE SEQUENCE [LARGE SCALE GENOMIC DNA]</scope>
    <source>
        <strain evidence="3">JCM 12662</strain>
    </source>
</reference>
<accession>A0ABP3HIF8</accession>
<dbReference type="EMBL" id="BAAACW010000157">
    <property type="protein sequence ID" value="GAA0370954.1"/>
    <property type="molecule type" value="Genomic_DNA"/>
</dbReference>
<proteinExistence type="predicted"/>
<comment type="caution">
    <text evidence="2">The sequence shown here is derived from an EMBL/GenBank/DDBJ whole genome shotgun (WGS) entry which is preliminary data.</text>
</comment>
<dbReference type="SUPFAM" id="SSF53448">
    <property type="entry name" value="Nucleotide-diphospho-sugar transferases"/>
    <property type="match status" value="1"/>
</dbReference>
<dbReference type="Proteomes" id="UP001501166">
    <property type="component" value="Unassembled WGS sequence"/>
</dbReference>
<dbReference type="InterPro" id="IPR025393">
    <property type="entry name" value="DUF4301"/>
</dbReference>
<feature type="domain" description="DUF4301" evidence="1">
    <location>
        <begin position="4"/>
        <end position="450"/>
    </location>
</feature>
<organism evidence="2 3">
    <name type="scientific">Alkalibacterium iburiense</name>
    <dbReference type="NCBI Taxonomy" id="290589"/>
    <lineage>
        <taxon>Bacteria</taxon>
        <taxon>Bacillati</taxon>
        <taxon>Bacillota</taxon>
        <taxon>Bacilli</taxon>
        <taxon>Lactobacillales</taxon>
        <taxon>Carnobacteriaceae</taxon>
        <taxon>Alkalibacterium</taxon>
    </lineage>
</organism>
<sequence>MEDTIEKFKKGVQYVPIASAVTKKELTPAKESDVDFNGYSMTKFIPASGAATRMFKDLYTFLEDKENTAFVNTFFDNLKSFAFYEVLESYVDLNELDTDKLEDRLLIANKLLNDMNYGDTPKVLLPFHNYGQTIKTPIEEHIYEGERYLDSENVTLHFTISKKHEDEFNTYIRKVLADKPHVSITYSHQEEDTDTMAVDLNNEPFYLDNGEILYRPGGHGALINNLNDRPEDIIFIKNIDNVTHQSRIEETISSKKMLASIGLEVKKQIDTYIQQLQSDEYDLDEISSFIKDRLNITLKTDMTKEKALAFLDRPLRVAGVVKNQGEPGGGPYVVDNGEYTDLQILEKAEINLNDESQEAILSNSEYFNPVDLVCFTNNYKGEKYNLLDFVNEDRYFISEKTHEGRPLKALEHPGLWNGAMHNWNTVFVEVPLSTFNPVKQINDLLKEGHKEKR</sequence>
<name>A0ABP3HIF8_9LACT</name>
<evidence type="ECO:0000313" key="2">
    <source>
        <dbReference type="EMBL" id="GAA0370954.1"/>
    </source>
</evidence>